<evidence type="ECO:0000313" key="2">
    <source>
        <dbReference type="Proteomes" id="UP000290975"/>
    </source>
</evidence>
<dbReference type="SUPFAM" id="SSF48452">
    <property type="entry name" value="TPR-like"/>
    <property type="match status" value="1"/>
</dbReference>
<dbReference type="Gene3D" id="1.25.40.10">
    <property type="entry name" value="Tetratricopeptide repeat domain"/>
    <property type="match status" value="1"/>
</dbReference>
<dbReference type="Pfam" id="PF13578">
    <property type="entry name" value="Methyltransf_24"/>
    <property type="match status" value="1"/>
</dbReference>
<dbReference type="Gene3D" id="3.40.50.150">
    <property type="entry name" value="Vaccinia Virus protein VP39"/>
    <property type="match status" value="1"/>
</dbReference>
<comment type="caution">
    <text evidence="1">The sequence shown here is derived from an EMBL/GenBank/DDBJ whole genome shotgun (WGS) entry which is preliminary data.</text>
</comment>
<proteinExistence type="predicted"/>
<dbReference type="SMART" id="SM00028">
    <property type="entry name" value="TPR"/>
    <property type="match status" value="2"/>
</dbReference>
<accession>A0A401J4F7</accession>
<keyword evidence="2" id="KW-1185">Reference proteome</keyword>
<sequence>MNMLNEQKCSYICVISQSNHWWQVDNFAPAMLAIKNYLQNAQYEETIVYGGSMGGVGAIHGSAILKPDKGIIFSAQYDISPDTIDWDNRWHDDARKLKISLENKALNASKTTEFLYIYDPFNLDKRHFIIFNDFLNLHPLPLPLAGHEVFTTMKEAGIAGKVARHLLLSQRSLKDRAASVRNIYRNSRRQSTIYWRNLTNLAARRERPRLLDYALDQLERLGWSDAVSLHTLGLVYLTKKVDPDKAESFYDRCIAIDPDHPAAWRGKAKCRQAKRDMTIAVEFAIAALARNPGSADLARVLIEAAHYAENKEVLACAAHLYLANNSKAREEKFIRQHVPDDIWLRPMDAQVQKFVAVMRIVKDRRPRRYSQIYQCLRATGPQTILEVGVFDGENASQMIRSAASLTEDNNHFAYHGFDLFEDMDATTFEKEFSKYPLSREEIYNKLAPLDVKISLFRGDTKVTLPSYAKKASDKGNCITFAFIDGGHSEETILSDWISISSIMNKKSQVIFDDYYLQTPENLKGVGCNRLIDSLSTDPRYTVEILPISDCFQKETGMLEIALVRVRLAR</sequence>
<dbReference type="EMBL" id="BBQY01000017">
    <property type="protein sequence ID" value="GBH31531.1"/>
    <property type="molecule type" value="Genomic_DNA"/>
</dbReference>
<evidence type="ECO:0000313" key="1">
    <source>
        <dbReference type="EMBL" id="GBH31531.1"/>
    </source>
</evidence>
<dbReference type="RefSeq" id="WP_223176261.1">
    <property type="nucleotide sequence ID" value="NZ_BBQY01000017.1"/>
</dbReference>
<dbReference type="Proteomes" id="UP000290975">
    <property type="component" value="Unassembled WGS sequence"/>
</dbReference>
<dbReference type="SUPFAM" id="SSF53335">
    <property type="entry name" value="S-adenosyl-L-methionine-dependent methyltransferases"/>
    <property type="match status" value="1"/>
</dbReference>
<dbReference type="InterPro" id="IPR011990">
    <property type="entry name" value="TPR-like_helical_dom_sf"/>
</dbReference>
<dbReference type="InterPro" id="IPR029063">
    <property type="entry name" value="SAM-dependent_MTases_sf"/>
</dbReference>
<dbReference type="InterPro" id="IPR019734">
    <property type="entry name" value="TPR_rpt"/>
</dbReference>
<organism evidence="1 2">
    <name type="scientific">Sphingobium xenophagum</name>
    <dbReference type="NCBI Taxonomy" id="121428"/>
    <lineage>
        <taxon>Bacteria</taxon>
        <taxon>Pseudomonadati</taxon>
        <taxon>Pseudomonadota</taxon>
        <taxon>Alphaproteobacteria</taxon>
        <taxon>Sphingomonadales</taxon>
        <taxon>Sphingomonadaceae</taxon>
        <taxon>Sphingobium</taxon>
    </lineage>
</organism>
<protein>
    <submittedName>
        <fullName evidence="1">Uncharacterized protein</fullName>
    </submittedName>
</protein>
<name>A0A401J4F7_SPHXE</name>
<dbReference type="AlphaFoldDB" id="A0A401J4F7"/>
<gene>
    <name evidence="1" type="ORF">MBESOW_P2787</name>
</gene>
<reference evidence="1 2" key="1">
    <citation type="submission" date="2014-12" db="EMBL/GenBank/DDBJ databases">
        <title>Whole genome sequencing of Sphingobium xenophagum OW59.</title>
        <authorList>
            <person name="Ohta Y."/>
            <person name="Nishi S."/>
            <person name="Hatada Y."/>
        </authorList>
    </citation>
    <scope>NUCLEOTIDE SEQUENCE [LARGE SCALE GENOMIC DNA]</scope>
    <source>
        <strain evidence="1 2">OW59</strain>
    </source>
</reference>